<dbReference type="Proteomes" id="UP000199698">
    <property type="component" value="Unassembled WGS sequence"/>
</dbReference>
<reference evidence="2" key="1">
    <citation type="submission" date="2016-08" db="EMBL/GenBank/DDBJ databases">
        <authorList>
            <person name="Varghese N."/>
            <person name="Submissions Spin"/>
        </authorList>
    </citation>
    <scope>NUCLEOTIDE SEQUENCE [LARGE SCALE GENOMIC DNA]</scope>
    <source>
        <strain evidence="2">R-53144</strain>
    </source>
</reference>
<dbReference type="EMBL" id="FMBA01000060">
    <property type="protein sequence ID" value="SCC26650.1"/>
    <property type="molecule type" value="Genomic_DNA"/>
</dbReference>
<sequence length="57" mass="6617">MINISNERISFEYAMRKNGCPDIHLRKDRKGGYLRKNMESAFQGWVLKASTQQNING</sequence>
<dbReference type="RefSeq" id="WP_167349230.1">
    <property type="nucleotide sequence ID" value="NZ_FMBA01000060.1"/>
</dbReference>
<proteinExistence type="predicted"/>
<protein>
    <submittedName>
        <fullName evidence="1">Uncharacterized protein</fullName>
    </submittedName>
</protein>
<name>A0A1C4D623_9GAMM</name>
<evidence type="ECO:0000313" key="1">
    <source>
        <dbReference type="EMBL" id="SCC26650.1"/>
    </source>
</evidence>
<dbReference type="AlphaFoldDB" id="A0A1C4D623"/>
<evidence type="ECO:0000313" key="2">
    <source>
        <dbReference type="Proteomes" id="UP000199698"/>
    </source>
</evidence>
<keyword evidence="2" id="KW-1185">Reference proteome</keyword>
<dbReference type="STRING" id="1798183.GA0061080_10603"/>
<gene>
    <name evidence="1" type="ORF">GA0061080_10603</name>
</gene>
<organism evidence="1 2">
    <name type="scientific">Gilliamella intestini</name>
    <dbReference type="NCBI Taxonomy" id="1798183"/>
    <lineage>
        <taxon>Bacteria</taxon>
        <taxon>Pseudomonadati</taxon>
        <taxon>Pseudomonadota</taxon>
        <taxon>Gammaproteobacteria</taxon>
        <taxon>Orbales</taxon>
        <taxon>Orbaceae</taxon>
        <taxon>Gilliamella</taxon>
    </lineage>
</organism>
<accession>A0A1C4D623</accession>